<organism evidence="4 5">
    <name type="scientific">Bordetella genomosp. 10</name>
    <dbReference type="NCBI Taxonomy" id="1416804"/>
    <lineage>
        <taxon>Bacteria</taxon>
        <taxon>Pseudomonadati</taxon>
        <taxon>Pseudomonadota</taxon>
        <taxon>Betaproteobacteria</taxon>
        <taxon>Burkholderiales</taxon>
        <taxon>Alcaligenaceae</taxon>
        <taxon>Bordetella</taxon>
    </lineage>
</organism>
<dbReference type="InterPro" id="IPR036148">
    <property type="entry name" value="MmgE/PrpD_sf"/>
</dbReference>
<dbReference type="InterPro" id="IPR045336">
    <property type="entry name" value="MmgE_PrpD_N"/>
</dbReference>
<dbReference type="OrthoDB" id="9797528at2"/>
<dbReference type="InterPro" id="IPR045337">
    <property type="entry name" value="MmgE_PrpD_C"/>
</dbReference>
<reference evidence="5" key="1">
    <citation type="submission" date="2017-05" db="EMBL/GenBank/DDBJ databases">
        <title>Complete and WGS of Bordetella genogroups.</title>
        <authorList>
            <person name="Spilker T."/>
            <person name="Lipuma J."/>
        </authorList>
    </citation>
    <scope>NUCLEOTIDE SEQUENCE [LARGE SCALE GENOMIC DNA]</scope>
    <source>
        <strain evidence="5">AU16122</strain>
    </source>
</reference>
<evidence type="ECO:0000313" key="4">
    <source>
        <dbReference type="EMBL" id="OZI33855.1"/>
    </source>
</evidence>
<dbReference type="EMBL" id="NEVM01000002">
    <property type="protein sequence ID" value="OZI33855.1"/>
    <property type="molecule type" value="Genomic_DNA"/>
</dbReference>
<dbReference type="AlphaFoldDB" id="A0A261S9L9"/>
<comment type="similarity">
    <text evidence="1">Belongs to the PrpD family.</text>
</comment>
<dbReference type="PANTHER" id="PTHR16943:SF8">
    <property type="entry name" value="2-METHYLCITRATE DEHYDRATASE"/>
    <property type="match status" value="1"/>
</dbReference>
<accession>A0A261S9L9</accession>
<comment type="caution">
    <text evidence="4">The sequence shown here is derived from an EMBL/GenBank/DDBJ whole genome shotgun (WGS) entry which is preliminary data.</text>
</comment>
<dbReference type="Gene3D" id="3.30.1330.120">
    <property type="entry name" value="2-methylcitrate dehydratase PrpD"/>
    <property type="match status" value="1"/>
</dbReference>
<sequence length="455" mass="48539">MQTSATPQTDPPVTLALARYLVDARYEDLPPAVIHEASRGLLNWMGCALGAARHETVQAVLDAHAPFFGPPQAQIAGRAQRADILHAALVNGIGSHVLDFDDTHYRAVHPSAPVVPAILALAEWKRHSGRELVHAYVLGVEAEIRIALSVFPEHYDRGWHITGTAGVFGAAAAAGKLLGLDETRMAWALGIAATQSAGLREMFGSMCKSLHPGKAAQNGLSAALMAQSGYTSSTRALEAKRGFGQVMSSRFDPSVITTGLGESYELLKNMYKPFACGLVQHAAIDACLQLRREYGLAPEDIEAVHATVGPLVMELTAKPEPRTGLEGKFSVYHALAAALVYGAAGETQFGTAAVLDPRVVALRRRVTAELDPAMRKLEGRVSIVLKDGRRLDRHVPEALGTLARPMSDADLEEKFRNLAGDLLPAAQATRLARACWDVARLPDAGEVARLAAGPG</sequence>
<evidence type="ECO:0000313" key="5">
    <source>
        <dbReference type="Proteomes" id="UP000216020"/>
    </source>
</evidence>
<name>A0A261S9L9_9BORD</name>
<dbReference type="InterPro" id="IPR005656">
    <property type="entry name" value="MmgE_PrpD"/>
</dbReference>
<dbReference type="Pfam" id="PF19305">
    <property type="entry name" value="MmgE_PrpD_C"/>
    <property type="match status" value="1"/>
</dbReference>
<evidence type="ECO:0000259" key="2">
    <source>
        <dbReference type="Pfam" id="PF03972"/>
    </source>
</evidence>
<proteinExistence type="inferred from homology"/>
<dbReference type="SUPFAM" id="SSF103378">
    <property type="entry name" value="2-methylcitrate dehydratase PrpD"/>
    <property type="match status" value="1"/>
</dbReference>
<dbReference type="Gene3D" id="1.10.4100.10">
    <property type="entry name" value="2-methylcitrate dehydratase PrpD"/>
    <property type="match status" value="1"/>
</dbReference>
<dbReference type="GO" id="GO:0016829">
    <property type="term" value="F:lyase activity"/>
    <property type="evidence" value="ECO:0007669"/>
    <property type="project" value="InterPro"/>
</dbReference>
<keyword evidence="5" id="KW-1185">Reference proteome</keyword>
<evidence type="ECO:0000256" key="1">
    <source>
        <dbReference type="ARBA" id="ARBA00006174"/>
    </source>
</evidence>
<dbReference type="RefSeq" id="WP_094852863.1">
    <property type="nucleotide sequence ID" value="NZ_NEVM01000002.1"/>
</dbReference>
<dbReference type="PANTHER" id="PTHR16943">
    <property type="entry name" value="2-METHYLCITRATE DEHYDRATASE-RELATED"/>
    <property type="match status" value="1"/>
</dbReference>
<dbReference type="InterPro" id="IPR042188">
    <property type="entry name" value="MmgE/PrpD_sf_2"/>
</dbReference>
<feature type="domain" description="MmgE/PrpD C-terminal" evidence="3">
    <location>
        <begin position="274"/>
        <end position="437"/>
    </location>
</feature>
<evidence type="ECO:0000259" key="3">
    <source>
        <dbReference type="Pfam" id="PF19305"/>
    </source>
</evidence>
<protein>
    <submittedName>
        <fullName evidence="4">2-methylcitrate dehydratase</fullName>
    </submittedName>
</protein>
<dbReference type="InterPro" id="IPR042183">
    <property type="entry name" value="MmgE/PrpD_sf_1"/>
</dbReference>
<dbReference type="Pfam" id="PF03972">
    <property type="entry name" value="MmgE_PrpD_N"/>
    <property type="match status" value="1"/>
</dbReference>
<dbReference type="Proteomes" id="UP000216020">
    <property type="component" value="Unassembled WGS sequence"/>
</dbReference>
<gene>
    <name evidence="4" type="ORF">CAL29_09730</name>
</gene>
<feature type="domain" description="MmgE/PrpD N-terminal" evidence="2">
    <location>
        <begin position="16"/>
        <end position="254"/>
    </location>
</feature>